<keyword evidence="4" id="KW-0807">Transducer</keyword>
<dbReference type="Proteomes" id="UP000056905">
    <property type="component" value="Chromosome"/>
</dbReference>
<evidence type="ECO:0000313" key="11">
    <source>
        <dbReference type="Proteomes" id="UP000056905"/>
    </source>
</evidence>
<dbReference type="PROSITE" id="PS50111">
    <property type="entry name" value="CHEMOTAXIS_TRANSDUC_2"/>
    <property type="match status" value="1"/>
</dbReference>
<dbReference type="STRING" id="69395.AQ619_10865"/>
<dbReference type="PANTHER" id="PTHR43531:SF11">
    <property type="entry name" value="METHYL-ACCEPTING CHEMOTAXIS PROTEIN 3"/>
    <property type="match status" value="1"/>
</dbReference>
<dbReference type="KEGG" id="chq:AQ619_10865"/>
<name>A0A0P0P0R2_9CAUL</name>
<evidence type="ECO:0000256" key="1">
    <source>
        <dbReference type="ARBA" id="ARBA00004370"/>
    </source>
</evidence>
<dbReference type="Gene3D" id="1.10.287.950">
    <property type="entry name" value="Methyl-accepting chemotaxis protein"/>
    <property type="match status" value="1"/>
</dbReference>
<dbReference type="Pfam" id="PF00015">
    <property type="entry name" value="MCPsignal"/>
    <property type="match status" value="1"/>
</dbReference>
<dbReference type="GO" id="GO:0007165">
    <property type="term" value="P:signal transduction"/>
    <property type="evidence" value="ECO:0007669"/>
    <property type="project" value="UniProtKB-KW"/>
</dbReference>
<organism evidence="10 11">
    <name type="scientific">Caulobacter henricii</name>
    <dbReference type="NCBI Taxonomy" id="69395"/>
    <lineage>
        <taxon>Bacteria</taxon>
        <taxon>Pseudomonadati</taxon>
        <taxon>Pseudomonadota</taxon>
        <taxon>Alphaproteobacteria</taxon>
        <taxon>Caulobacterales</taxon>
        <taxon>Caulobacteraceae</taxon>
        <taxon>Caulobacter</taxon>
    </lineage>
</organism>
<dbReference type="InterPro" id="IPR004090">
    <property type="entry name" value="Chemotax_Me-accpt_rcpt"/>
</dbReference>
<dbReference type="InterPro" id="IPR051310">
    <property type="entry name" value="MCP_chemotaxis"/>
</dbReference>
<dbReference type="PANTHER" id="PTHR43531">
    <property type="entry name" value="PROTEIN ICFG"/>
    <property type="match status" value="1"/>
</dbReference>
<evidence type="ECO:0000313" key="10">
    <source>
        <dbReference type="EMBL" id="ALL13795.1"/>
    </source>
</evidence>
<comment type="similarity">
    <text evidence="3">Belongs to the methyl-accepting chemotaxis (MCP) protein family.</text>
</comment>
<evidence type="ECO:0000259" key="9">
    <source>
        <dbReference type="PROSITE" id="PS50885"/>
    </source>
</evidence>
<dbReference type="AlphaFoldDB" id="A0A0P0P0R2"/>
<dbReference type="NCBIfam" id="TIGR00229">
    <property type="entry name" value="sensory_box"/>
    <property type="match status" value="1"/>
</dbReference>
<feature type="region of interest" description="Disordered" evidence="5">
    <location>
        <begin position="454"/>
        <end position="476"/>
    </location>
</feature>
<evidence type="ECO:0000259" key="8">
    <source>
        <dbReference type="PROSITE" id="PS50113"/>
    </source>
</evidence>
<dbReference type="InterPro" id="IPR004089">
    <property type="entry name" value="MCPsignal_dom"/>
</dbReference>
<keyword evidence="2" id="KW-0145">Chemotaxis</keyword>
<dbReference type="SUPFAM" id="SSF55785">
    <property type="entry name" value="PYP-like sensor domain (PAS domain)"/>
    <property type="match status" value="1"/>
</dbReference>
<evidence type="ECO:0000256" key="5">
    <source>
        <dbReference type="SAM" id="MobiDB-lite"/>
    </source>
</evidence>
<dbReference type="InterPro" id="IPR000014">
    <property type="entry name" value="PAS"/>
</dbReference>
<evidence type="ECO:0000256" key="3">
    <source>
        <dbReference type="ARBA" id="ARBA00029447"/>
    </source>
</evidence>
<dbReference type="SUPFAM" id="SSF58104">
    <property type="entry name" value="Methyl-accepting chemotaxis protein (MCP) signaling domain"/>
    <property type="match status" value="1"/>
</dbReference>
<dbReference type="GO" id="GO:0004888">
    <property type="term" value="F:transmembrane signaling receptor activity"/>
    <property type="evidence" value="ECO:0007669"/>
    <property type="project" value="InterPro"/>
</dbReference>
<accession>A0A0P0P0R2</accession>
<dbReference type="FunFam" id="1.10.287.950:FF:000001">
    <property type="entry name" value="Methyl-accepting chemotaxis sensory transducer"/>
    <property type="match status" value="1"/>
</dbReference>
<dbReference type="CDD" id="cd11386">
    <property type="entry name" value="MCP_signal"/>
    <property type="match status" value="1"/>
</dbReference>
<comment type="subcellular location">
    <subcellularLocation>
        <location evidence="1">Membrane</location>
    </subcellularLocation>
</comment>
<evidence type="ECO:0000259" key="6">
    <source>
        <dbReference type="PROSITE" id="PS50111"/>
    </source>
</evidence>
<dbReference type="SMART" id="SM00283">
    <property type="entry name" value="MA"/>
    <property type="match status" value="1"/>
</dbReference>
<feature type="domain" description="HAMP" evidence="9">
    <location>
        <begin position="159"/>
        <end position="205"/>
    </location>
</feature>
<dbReference type="PROSITE" id="PS50112">
    <property type="entry name" value="PAS"/>
    <property type="match status" value="1"/>
</dbReference>
<gene>
    <name evidence="10" type="ORF">AQ619_10865</name>
</gene>
<evidence type="ECO:0000256" key="2">
    <source>
        <dbReference type="ARBA" id="ARBA00022500"/>
    </source>
</evidence>
<dbReference type="Pfam" id="PF08447">
    <property type="entry name" value="PAS_3"/>
    <property type="match status" value="1"/>
</dbReference>
<dbReference type="Gene3D" id="3.30.450.20">
    <property type="entry name" value="PAS domain"/>
    <property type="match status" value="1"/>
</dbReference>
<dbReference type="Pfam" id="PF18947">
    <property type="entry name" value="HAMP_2"/>
    <property type="match status" value="1"/>
</dbReference>
<feature type="domain" description="PAC" evidence="8">
    <location>
        <begin position="92"/>
        <end position="146"/>
    </location>
</feature>
<feature type="domain" description="PAS" evidence="7">
    <location>
        <begin position="35"/>
        <end position="75"/>
    </location>
</feature>
<dbReference type="PROSITE" id="PS50885">
    <property type="entry name" value="HAMP"/>
    <property type="match status" value="1"/>
</dbReference>
<protein>
    <submittedName>
        <fullName evidence="10">Chemotaxis protein</fullName>
    </submittedName>
</protein>
<proteinExistence type="inferred from homology"/>
<keyword evidence="11" id="KW-1185">Reference proteome</keyword>
<evidence type="ECO:0000259" key="7">
    <source>
        <dbReference type="PROSITE" id="PS50112"/>
    </source>
</evidence>
<dbReference type="InterPro" id="IPR013655">
    <property type="entry name" value="PAS_fold_3"/>
</dbReference>
<dbReference type="GO" id="GO:0016020">
    <property type="term" value="C:membrane"/>
    <property type="evidence" value="ECO:0007669"/>
    <property type="project" value="UniProtKB-SubCell"/>
</dbReference>
<evidence type="ECO:0000256" key="4">
    <source>
        <dbReference type="PROSITE-ProRule" id="PRU00284"/>
    </source>
</evidence>
<dbReference type="EMBL" id="CP013002">
    <property type="protein sequence ID" value="ALL13795.1"/>
    <property type="molecule type" value="Genomic_DNA"/>
</dbReference>
<sequence>MMVFSNSAGKKQASVAAEMRDLKAQVAAMNRSQAVIEFQLDGTILSANANFLNALGYRADEVIGKHHRMFVRPSEASSAEYRSFWEDLNRGQFVARKFLRLNKQGSECWIQASYNPVLDENGRPYKVIKFATDITATEADRVRSDAERQRTTEEQEGVVADLAASLKRMAQGDLTARITAQFSGRYGQIKDDFNVAIDALCQAMGSIASTTNGLRAGADEISSASDDLSRRTEQQAASLEQTAAALDEITATVKRSAAGAKQASASASGARSDAARSGDVMRDAVAAMGEIEQSSGQITQIIGVIDEIAFQTNLLALNAGVEAARAGEAGRGFAVVAQEVRALAQRSAEAAKEIKALIASSTAQVERGVRLVGDTGQALTGIVSKIAEIDVLISEIATSSQEQATGLNEVNTAVNQMDQVTQQNAAMVEEATAAAANLKSEAAALAALVERFETGGGGSRREPAQQGYHRPAGNPVARSQAKAAAFARSSGGAQAATQVWDEF</sequence>
<dbReference type="GO" id="GO:0006935">
    <property type="term" value="P:chemotaxis"/>
    <property type="evidence" value="ECO:0007669"/>
    <property type="project" value="UniProtKB-KW"/>
</dbReference>
<reference evidence="10 11" key="1">
    <citation type="submission" date="2015-10" db="EMBL/GenBank/DDBJ databases">
        <title>Conservation of the essential genome among Caulobacter and Brevundimonas species.</title>
        <authorList>
            <person name="Scott D."/>
            <person name="Ely B."/>
        </authorList>
    </citation>
    <scope>NUCLEOTIDE SEQUENCE [LARGE SCALE GENOMIC DNA]</scope>
    <source>
        <strain evidence="10 11">CB4</strain>
    </source>
</reference>
<dbReference type="PRINTS" id="PR00260">
    <property type="entry name" value="CHEMTRNSDUCR"/>
</dbReference>
<dbReference type="CDD" id="cd00130">
    <property type="entry name" value="PAS"/>
    <property type="match status" value="1"/>
</dbReference>
<dbReference type="PROSITE" id="PS50113">
    <property type="entry name" value="PAC"/>
    <property type="match status" value="1"/>
</dbReference>
<feature type="domain" description="Methyl-accepting transducer" evidence="6">
    <location>
        <begin position="210"/>
        <end position="439"/>
    </location>
</feature>
<dbReference type="InterPro" id="IPR035965">
    <property type="entry name" value="PAS-like_dom_sf"/>
</dbReference>
<dbReference type="InterPro" id="IPR003660">
    <property type="entry name" value="HAMP_dom"/>
</dbReference>
<dbReference type="InterPro" id="IPR000700">
    <property type="entry name" value="PAS-assoc_C"/>
</dbReference>